<sequence>MERYKNLGGDSGVALYEIGPESITVQFTTGATYLYNYRSAGQHHIEQMKALAIAGHGLNSYIKKYVNRGYACRLR</sequence>
<dbReference type="AlphaFoldDB" id="A0A0K1XDV0"/>
<reference evidence="1 2" key="1">
    <citation type="journal article" date="2015" name="Genome Announc.">
        <title>Genome Sequences of Oblitimonas alkaliphila gen. nov. sp. nov. (Proposed), a Novel Bacterium of the Pseudomonadaceae Family.</title>
        <authorList>
            <person name="Lauer A.C."/>
            <person name="Nicholson A.C."/>
            <person name="Humrighouse B.W."/>
            <person name="Emery B."/>
            <person name="Drobish A."/>
            <person name="Juieng P."/>
            <person name="Loparev V."/>
            <person name="McQuiston J.R."/>
        </authorList>
    </citation>
    <scope>NUCLEOTIDE SEQUENCE [LARGE SCALE GENOMIC DNA]</scope>
    <source>
        <strain evidence="1 2">E5571</strain>
    </source>
</reference>
<name>A0A0K1XDV0_9GAMM</name>
<dbReference type="EMBL" id="CP012365">
    <property type="protein sequence ID" value="AKX59550.1"/>
    <property type="molecule type" value="Genomic_DNA"/>
</dbReference>
<evidence type="ECO:0000313" key="2">
    <source>
        <dbReference type="Proteomes" id="UP000063953"/>
    </source>
</evidence>
<organism evidence="1 2">
    <name type="scientific">Thiopseudomonas alkaliphila</name>
    <dbReference type="NCBI Taxonomy" id="1697053"/>
    <lineage>
        <taxon>Bacteria</taxon>
        <taxon>Pseudomonadati</taxon>
        <taxon>Pseudomonadota</taxon>
        <taxon>Gammaproteobacteria</taxon>
        <taxon>Pseudomonadales</taxon>
        <taxon>Pseudomonadaceae</taxon>
        <taxon>Thiopseudomonas</taxon>
    </lineage>
</organism>
<evidence type="ECO:0000313" key="1">
    <source>
        <dbReference type="EMBL" id="AKX59550.1"/>
    </source>
</evidence>
<accession>A0A0K1XDV0</accession>
<proteinExistence type="predicted"/>
<dbReference type="Proteomes" id="UP000063953">
    <property type="component" value="Chromosome"/>
</dbReference>
<evidence type="ECO:0008006" key="3">
    <source>
        <dbReference type="Google" id="ProtNLM"/>
    </source>
</evidence>
<protein>
    <recommendedName>
        <fullName evidence="3">KTSC domain-containing protein</fullName>
    </recommendedName>
</protein>
<gene>
    <name evidence="1" type="ORF">AKN88_06130</name>
</gene>
<keyword evidence="2" id="KW-1185">Reference proteome</keyword>